<keyword evidence="2" id="KW-0472">Membrane</keyword>
<dbReference type="InterPro" id="IPR007621">
    <property type="entry name" value="TPM_dom"/>
</dbReference>
<evidence type="ECO:0000313" key="4">
    <source>
        <dbReference type="EMBL" id="QDZ22467.1"/>
    </source>
</evidence>
<protein>
    <recommendedName>
        <fullName evidence="3">TPM domain-containing protein</fullName>
    </recommendedName>
</protein>
<feature type="compositionally biased region" description="Low complexity" evidence="1">
    <location>
        <begin position="1"/>
        <end position="23"/>
    </location>
</feature>
<evidence type="ECO:0000313" key="5">
    <source>
        <dbReference type="Proteomes" id="UP000316726"/>
    </source>
</evidence>
<evidence type="ECO:0000256" key="2">
    <source>
        <dbReference type="SAM" id="Phobius"/>
    </source>
</evidence>
<dbReference type="Gene3D" id="3.10.310.50">
    <property type="match status" value="1"/>
</dbReference>
<organism evidence="4 5">
    <name type="scientific">Chloropicon primus</name>
    <dbReference type="NCBI Taxonomy" id="1764295"/>
    <lineage>
        <taxon>Eukaryota</taxon>
        <taxon>Viridiplantae</taxon>
        <taxon>Chlorophyta</taxon>
        <taxon>Chloropicophyceae</taxon>
        <taxon>Chloropicales</taxon>
        <taxon>Chloropicaceae</taxon>
        <taxon>Chloropicon</taxon>
    </lineage>
</organism>
<keyword evidence="2" id="KW-0812">Transmembrane</keyword>
<dbReference type="PANTHER" id="PTHR30373">
    <property type="entry name" value="UPF0603 PROTEIN YGCG"/>
    <property type="match status" value="1"/>
</dbReference>
<dbReference type="OrthoDB" id="5645at2759"/>
<reference evidence="4 5" key="1">
    <citation type="submission" date="2018-07" db="EMBL/GenBank/DDBJ databases">
        <title>The complete nuclear genome of the prasinophyte Chloropicon primus (CCMP1205).</title>
        <authorList>
            <person name="Pombert J.-F."/>
            <person name="Otis C."/>
            <person name="Turmel M."/>
            <person name="Lemieux C."/>
        </authorList>
    </citation>
    <scope>NUCLEOTIDE SEQUENCE [LARGE SCALE GENOMIC DNA]</scope>
    <source>
        <strain evidence="4 5">CCMP1205</strain>
    </source>
</reference>
<dbReference type="STRING" id="1764295.A0A5B8MPV4"/>
<keyword evidence="2" id="KW-1133">Transmembrane helix</keyword>
<dbReference type="EMBL" id="CP031040">
    <property type="protein sequence ID" value="QDZ22467.1"/>
    <property type="molecule type" value="Genomic_DNA"/>
</dbReference>
<dbReference type="AlphaFoldDB" id="A0A5B8MPV4"/>
<gene>
    <name evidence="4" type="ORF">A3770_07p49850</name>
</gene>
<evidence type="ECO:0000256" key="1">
    <source>
        <dbReference type="SAM" id="MobiDB-lite"/>
    </source>
</evidence>
<name>A0A5B8MPV4_9CHLO</name>
<feature type="transmembrane region" description="Helical" evidence="2">
    <location>
        <begin position="253"/>
        <end position="276"/>
    </location>
</feature>
<dbReference type="Pfam" id="PF04536">
    <property type="entry name" value="TPM_phosphatase"/>
    <property type="match status" value="1"/>
</dbReference>
<keyword evidence="5" id="KW-1185">Reference proteome</keyword>
<sequence>MQGTRAKSLGRRGASAAGRTGTLQRRNRSCTSTRARALFRNNNNDDDDIGREGERGKGKMALASAGIAALVATSPISGAAIASEFDVLEAPVPETSYIVDDGGILSKAGKGAIKGKLIELEKTTGYHLNVVTMRKLQFTPDPFEFSDKVLENWYPTLEQGNNKGVLLIITSTKEGGISGGPSFLGKVGDDILDGVISETIPSLAAEEKWNEATLKSVQRIEAGLQGKADPFAPKAKKARKTLTQEEVKGNFNFLFAALAVIIIGTPLAQTVITNVMKKDE</sequence>
<evidence type="ECO:0000259" key="3">
    <source>
        <dbReference type="Pfam" id="PF04536"/>
    </source>
</evidence>
<feature type="domain" description="TPM" evidence="3">
    <location>
        <begin position="98"/>
        <end position="222"/>
    </location>
</feature>
<accession>A0A5B8MPV4</accession>
<dbReference type="Proteomes" id="UP000316726">
    <property type="component" value="Chromosome 7"/>
</dbReference>
<proteinExistence type="predicted"/>
<dbReference type="PANTHER" id="PTHR30373:SF2">
    <property type="entry name" value="UPF0603 PROTEIN YGCG"/>
    <property type="match status" value="1"/>
</dbReference>
<feature type="region of interest" description="Disordered" evidence="1">
    <location>
        <begin position="1"/>
        <end position="53"/>
    </location>
</feature>